<organism evidence="1 2">
    <name type="scientific">Dyella tabacisoli</name>
    <dbReference type="NCBI Taxonomy" id="2282381"/>
    <lineage>
        <taxon>Bacteria</taxon>
        <taxon>Pseudomonadati</taxon>
        <taxon>Pseudomonadota</taxon>
        <taxon>Gammaproteobacteria</taxon>
        <taxon>Lysobacterales</taxon>
        <taxon>Rhodanobacteraceae</taxon>
        <taxon>Dyella</taxon>
    </lineage>
</organism>
<protein>
    <recommendedName>
        <fullName evidence="3">Thioredoxin domain-containing protein</fullName>
    </recommendedName>
</protein>
<sequence>MALAACLFLALESNNTSAKDSLSPIEQYFGQLNDASYDDIGLSYREKAGSIRRIYDESISADQHAEKLASISDHDLKLLYESAHLAAFYTHDQKYLADMQLDLAELVRRGLDSDNNYVDLYATLVSQRKFDDARLLGKQHPAQTFKPLPSYQDLTESTENGPSVLTLSEGQHGLEMNRTTVDLTSPTTQIVVISHPLCGPSSRAMHDIQSDPALSKAFISHARWITPQDGNANFDVLARWNNQNPAFPMSPAYRQDDWPMIDIWATPTFYFLQNGKVVKTVSGWSGQDSRHELEQGLRQIGLLPLKP</sequence>
<dbReference type="AlphaFoldDB" id="A0A369UR78"/>
<evidence type="ECO:0008006" key="3">
    <source>
        <dbReference type="Google" id="ProtNLM"/>
    </source>
</evidence>
<proteinExistence type="predicted"/>
<reference evidence="1 2" key="1">
    <citation type="submission" date="2018-07" db="EMBL/GenBank/DDBJ databases">
        <title>Dyella tabacisoli L4-6T, whole genome shotgun sequence.</title>
        <authorList>
            <person name="Zhou X.-K."/>
            <person name="Li W.-J."/>
            <person name="Duan Y.-Q."/>
        </authorList>
    </citation>
    <scope>NUCLEOTIDE SEQUENCE [LARGE SCALE GENOMIC DNA]</scope>
    <source>
        <strain evidence="1 2">L4-6</strain>
    </source>
</reference>
<evidence type="ECO:0000313" key="1">
    <source>
        <dbReference type="EMBL" id="RDD83021.1"/>
    </source>
</evidence>
<accession>A0A369UR78</accession>
<name>A0A369UR78_9GAMM</name>
<comment type="caution">
    <text evidence="1">The sequence shown here is derived from an EMBL/GenBank/DDBJ whole genome shotgun (WGS) entry which is preliminary data.</text>
</comment>
<dbReference type="EMBL" id="QQAH01000002">
    <property type="protein sequence ID" value="RDD83021.1"/>
    <property type="molecule type" value="Genomic_DNA"/>
</dbReference>
<evidence type="ECO:0000313" key="2">
    <source>
        <dbReference type="Proteomes" id="UP000253782"/>
    </source>
</evidence>
<keyword evidence="2" id="KW-1185">Reference proteome</keyword>
<dbReference type="Proteomes" id="UP000253782">
    <property type="component" value="Unassembled WGS sequence"/>
</dbReference>
<gene>
    <name evidence="1" type="ORF">DVJ77_04000</name>
</gene>